<dbReference type="InterPro" id="IPR036165">
    <property type="entry name" value="YefM-like_sf"/>
</dbReference>
<evidence type="ECO:0000313" key="3">
    <source>
        <dbReference type="EMBL" id="ODS32346.1"/>
    </source>
</evidence>
<comment type="caution">
    <text evidence="3">The sequence shown here is derived from an EMBL/GenBank/DDBJ whole genome shotgun (WGS) entry which is preliminary data.</text>
</comment>
<dbReference type="AlphaFoldDB" id="A0A1E3X9N5"/>
<dbReference type="InterPro" id="IPR006442">
    <property type="entry name" value="Antitoxin_Phd/YefM"/>
</dbReference>
<sequence length="73" mass="8537">MNVYTFSEARQKLANLLERASKDGEVQIKRRDGQRFVVKPLQSKKSPLEVQIINLNISTKDIVSIVREMRERH</sequence>
<evidence type="ECO:0000256" key="2">
    <source>
        <dbReference type="RuleBase" id="RU362080"/>
    </source>
</evidence>
<dbReference type="Gene3D" id="3.40.1620.10">
    <property type="entry name" value="YefM-like domain"/>
    <property type="match status" value="1"/>
</dbReference>
<dbReference type="Proteomes" id="UP000094056">
    <property type="component" value="Unassembled WGS sequence"/>
</dbReference>
<dbReference type="EMBL" id="MAYW01000067">
    <property type="protein sequence ID" value="ODS32346.1"/>
    <property type="molecule type" value="Genomic_DNA"/>
</dbReference>
<gene>
    <name evidence="3" type="ORF">SCARUB_02542</name>
</gene>
<proteinExistence type="inferred from homology"/>
<reference evidence="3 4" key="1">
    <citation type="submission" date="2016-07" db="EMBL/GenBank/DDBJ databases">
        <title>Draft genome of Scalindua rubra, obtained from a brine-seawater interface in the Red Sea, sheds light on salt adaptation in anammox bacteria.</title>
        <authorList>
            <person name="Speth D.R."/>
            <person name="Lagkouvardos I."/>
            <person name="Wang Y."/>
            <person name="Qian P.-Y."/>
            <person name="Dutilh B.E."/>
            <person name="Jetten M.S."/>
        </authorList>
    </citation>
    <scope>NUCLEOTIDE SEQUENCE [LARGE SCALE GENOMIC DNA]</scope>
    <source>
        <strain evidence="3">BSI-1</strain>
    </source>
</reference>
<comment type="function">
    <text evidence="2">Antitoxin component of a type II toxin-antitoxin (TA) system.</text>
</comment>
<evidence type="ECO:0000313" key="4">
    <source>
        <dbReference type="Proteomes" id="UP000094056"/>
    </source>
</evidence>
<dbReference type="SUPFAM" id="SSF143120">
    <property type="entry name" value="YefM-like"/>
    <property type="match status" value="1"/>
</dbReference>
<organism evidence="3 4">
    <name type="scientific">Candidatus Scalindua rubra</name>
    <dbReference type="NCBI Taxonomy" id="1872076"/>
    <lineage>
        <taxon>Bacteria</taxon>
        <taxon>Pseudomonadati</taxon>
        <taxon>Planctomycetota</taxon>
        <taxon>Candidatus Brocadiia</taxon>
        <taxon>Candidatus Brocadiales</taxon>
        <taxon>Candidatus Scalinduaceae</taxon>
        <taxon>Candidatus Scalindua</taxon>
    </lineage>
</organism>
<comment type="similarity">
    <text evidence="1 2">Belongs to the phD/YefM antitoxin family.</text>
</comment>
<dbReference type="Pfam" id="PF02604">
    <property type="entry name" value="PhdYeFM_antitox"/>
    <property type="match status" value="1"/>
</dbReference>
<accession>A0A1E3X9N5</accession>
<evidence type="ECO:0000256" key="1">
    <source>
        <dbReference type="ARBA" id="ARBA00009981"/>
    </source>
</evidence>
<name>A0A1E3X9N5_9BACT</name>
<protein>
    <recommendedName>
        <fullName evidence="2">Antitoxin</fullName>
    </recommendedName>
</protein>